<evidence type="ECO:0000313" key="4">
    <source>
        <dbReference type="Proteomes" id="UP000248856"/>
    </source>
</evidence>
<dbReference type="EMBL" id="QLTA01000006">
    <property type="protein sequence ID" value="RAR85297.1"/>
    <property type="molecule type" value="Genomic_DNA"/>
</dbReference>
<organism evidence="3 4">
    <name type="scientific">Paracidovorax anthurii</name>
    <dbReference type="NCBI Taxonomy" id="78229"/>
    <lineage>
        <taxon>Bacteria</taxon>
        <taxon>Pseudomonadati</taxon>
        <taxon>Pseudomonadota</taxon>
        <taxon>Betaproteobacteria</taxon>
        <taxon>Burkholderiales</taxon>
        <taxon>Comamonadaceae</taxon>
        <taxon>Paracidovorax</taxon>
    </lineage>
</organism>
<name>A0A328ZR38_9BURK</name>
<comment type="caution">
    <text evidence="3">The sequence shown here is derived from an EMBL/GenBank/DDBJ whole genome shotgun (WGS) entry which is preliminary data.</text>
</comment>
<dbReference type="AlphaFoldDB" id="A0A328ZR38"/>
<evidence type="ECO:0000256" key="1">
    <source>
        <dbReference type="SAM" id="MobiDB-lite"/>
    </source>
</evidence>
<dbReference type="Proteomes" id="UP000248856">
    <property type="component" value="Unassembled WGS sequence"/>
</dbReference>
<feature type="region of interest" description="Disordered" evidence="1">
    <location>
        <begin position="1"/>
        <end position="29"/>
    </location>
</feature>
<gene>
    <name evidence="3" type="ORF">AX018_100680</name>
</gene>
<feature type="domain" description="YgjP-like metallopeptidase" evidence="2">
    <location>
        <begin position="87"/>
        <end position="181"/>
    </location>
</feature>
<evidence type="ECO:0000259" key="2">
    <source>
        <dbReference type="Pfam" id="PF01863"/>
    </source>
</evidence>
<dbReference type="InterPro" id="IPR002725">
    <property type="entry name" value="YgjP-like_metallopeptidase"/>
</dbReference>
<dbReference type="PANTHER" id="PTHR30399:SF1">
    <property type="entry name" value="UTP PYROPHOSPHATASE"/>
    <property type="match status" value="1"/>
</dbReference>
<sequence>MAAAGGPGTCIELTGGPTPARVRPQAAPMPASTTDLPYLRGYPEALCAQVGALASAAQLGTTLLRRYPQAHAVRDDKALYRYAAELRARHLRNAAPVNKVAFDSKIHVMRHALGLHTASSRVQGGRLAARHEIRVASMFKQVPEEFLRMIVVHELAHLREKDHGKAFYQLCETMEPRYHQYEFDTRVYLTHLELGGEPLWRG</sequence>
<dbReference type="InterPro" id="IPR053136">
    <property type="entry name" value="UTP_pyrophosphatase-like"/>
</dbReference>
<dbReference type="Pfam" id="PF01863">
    <property type="entry name" value="YgjP-like"/>
    <property type="match status" value="1"/>
</dbReference>
<proteinExistence type="predicted"/>
<evidence type="ECO:0000313" key="3">
    <source>
        <dbReference type="EMBL" id="RAR85297.1"/>
    </source>
</evidence>
<accession>A0A328ZR38</accession>
<keyword evidence="4" id="KW-1185">Reference proteome</keyword>
<protein>
    <recommendedName>
        <fullName evidence="2">YgjP-like metallopeptidase domain-containing protein</fullName>
    </recommendedName>
</protein>
<reference evidence="3 4" key="1">
    <citation type="submission" date="2018-06" db="EMBL/GenBank/DDBJ databases">
        <title>Genomic Encyclopedia of Archaeal and Bacterial Type Strains, Phase II (KMG-II): from individual species to whole genera.</title>
        <authorList>
            <person name="Goeker M."/>
        </authorList>
    </citation>
    <scope>NUCLEOTIDE SEQUENCE [LARGE SCALE GENOMIC DNA]</scope>
    <source>
        <strain evidence="3 4">CFPB 3232</strain>
    </source>
</reference>
<dbReference type="CDD" id="cd07344">
    <property type="entry name" value="M48_yhfN_like"/>
    <property type="match status" value="1"/>
</dbReference>
<dbReference type="Gene3D" id="3.30.2010.10">
    <property type="entry name" value="Metalloproteases ('zincins'), catalytic domain"/>
    <property type="match status" value="1"/>
</dbReference>
<dbReference type="PANTHER" id="PTHR30399">
    <property type="entry name" value="UNCHARACTERIZED PROTEIN YGJP"/>
    <property type="match status" value="1"/>
</dbReference>